<keyword evidence="1" id="KW-0808">Transferase</keyword>
<dbReference type="STRING" id="112248.SAMN05444392_11043"/>
<dbReference type="SUPFAM" id="SSF53613">
    <property type="entry name" value="Ribokinase-like"/>
    <property type="match status" value="1"/>
</dbReference>
<evidence type="ECO:0000256" key="2">
    <source>
        <dbReference type="ARBA" id="ARBA00022777"/>
    </source>
</evidence>
<keyword evidence="5" id="KW-1185">Reference proteome</keyword>
<evidence type="ECO:0000259" key="3">
    <source>
        <dbReference type="SMART" id="SM00419"/>
    </source>
</evidence>
<reference evidence="4 5" key="1">
    <citation type="submission" date="2016-11" db="EMBL/GenBank/DDBJ databases">
        <authorList>
            <person name="Jaros S."/>
            <person name="Januszkiewicz K."/>
            <person name="Wedrychowicz H."/>
        </authorList>
    </citation>
    <scope>NUCLEOTIDE SEQUENCE [LARGE SCALE GENOMIC DNA]</scope>
    <source>
        <strain evidence="4 5">DSM 44666</strain>
    </source>
</reference>
<accession>A0A1M4ZPM0</accession>
<dbReference type="AlphaFoldDB" id="A0A1M4ZPM0"/>
<evidence type="ECO:0000313" key="4">
    <source>
        <dbReference type="EMBL" id="SHF19993.1"/>
    </source>
</evidence>
<dbReference type="EMBL" id="FQVL01000010">
    <property type="protein sequence ID" value="SHF19993.1"/>
    <property type="molecule type" value="Genomic_DNA"/>
</dbReference>
<dbReference type="InterPro" id="IPR036390">
    <property type="entry name" value="WH_DNA-bd_sf"/>
</dbReference>
<proteinExistence type="predicted"/>
<dbReference type="SUPFAM" id="SSF46785">
    <property type="entry name" value="Winged helix' DNA-binding domain"/>
    <property type="match status" value="1"/>
</dbReference>
<dbReference type="Pfam" id="PF00294">
    <property type="entry name" value="PfkB"/>
    <property type="match status" value="1"/>
</dbReference>
<name>A0A1M4ZPM0_9BACL</name>
<feature type="domain" description="HTH crp-type" evidence="3">
    <location>
        <begin position="2"/>
        <end position="48"/>
    </location>
</feature>
<dbReference type="GO" id="GO:0016301">
    <property type="term" value="F:kinase activity"/>
    <property type="evidence" value="ECO:0007669"/>
    <property type="project" value="UniProtKB-KW"/>
</dbReference>
<dbReference type="SMART" id="SM00419">
    <property type="entry name" value="HTH_CRP"/>
    <property type="match status" value="1"/>
</dbReference>
<dbReference type="InterPro" id="IPR036388">
    <property type="entry name" value="WH-like_DNA-bd_sf"/>
</dbReference>
<sequence>MHYIRLNPYISQQELAEKVGLSRSATANYISNLMKRGEIKGRAYVLRESSTVACIGTMNFDLKAYAQEELHLGTANPVHFTQATGGVGRNVAENLARLGLQSVLISCVGNDKEGLWLLEETRKSGVDISQVKILPDERTGTYTALLNLEGDLFISLANLDICEEIGIKMIDERWSHVAAADAVCLDTNLSAASLAYVIQRCHKEHLLLYVDPVSLSDAKKLPADLTGIDTIFPNRFEATLLSDGIEIQGKDGCQQAAKQIKRRGVNNVVITLGEEGVYYSVQDEEGFLSVAQVEEVVDTTGTGDGFTAGYLYGVLHGTSVKKACQLGLSVSSLTLQSNHSVYPHLNAEQIESMVDGGDEV</sequence>
<dbReference type="Gene3D" id="1.10.10.10">
    <property type="entry name" value="Winged helix-like DNA-binding domain superfamily/Winged helix DNA-binding domain"/>
    <property type="match status" value="1"/>
</dbReference>
<dbReference type="InterPro" id="IPR012318">
    <property type="entry name" value="HTH_CRP"/>
</dbReference>
<dbReference type="Proteomes" id="UP000184476">
    <property type="component" value="Unassembled WGS sequence"/>
</dbReference>
<dbReference type="InterPro" id="IPR029056">
    <property type="entry name" value="Ribokinase-like"/>
</dbReference>
<dbReference type="CDD" id="cd01941">
    <property type="entry name" value="YeiC_kinase_like"/>
    <property type="match status" value="1"/>
</dbReference>
<organism evidence="4 5">
    <name type="scientific">Seinonella peptonophila</name>
    <dbReference type="NCBI Taxonomy" id="112248"/>
    <lineage>
        <taxon>Bacteria</taxon>
        <taxon>Bacillati</taxon>
        <taxon>Bacillota</taxon>
        <taxon>Bacilli</taxon>
        <taxon>Bacillales</taxon>
        <taxon>Thermoactinomycetaceae</taxon>
        <taxon>Seinonella</taxon>
    </lineage>
</organism>
<gene>
    <name evidence="4" type="ORF">SAMN05444392_11043</name>
</gene>
<dbReference type="PROSITE" id="PS00583">
    <property type="entry name" value="PFKB_KINASES_1"/>
    <property type="match status" value="1"/>
</dbReference>
<dbReference type="InterPro" id="IPR002173">
    <property type="entry name" value="Carboh/pur_kinase_PfkB_CS"/>
</dbReference>
<dbReference type="Pfam" id="PF13412">
    <property type="entry name" value="HTH_24"/>
    <property type="match status" value="1"/>
</dbReference>
<evidence type="ECO:0000313" key="5">
    <source>
        <dbReference type="Proteomes" id="UP000184476"/>
    </source>
</evidence>
<dbReference type="Gene3D" id="3.40.1190.20">
    <property type="match status" value="1"/>
</dbReference>
<dbReference type="PANTHER" id="PTHR10584:SF166">
    <property type="entry name" value="RIBOKINASE"/>
    <property type="match status" value="1"/>
</dbReference>
<dbReference type="InterPro" id="IPR011611">
    <property type="entry name" value="PfkB_dom"/>
</dbReference>
<protein>
    <submittedName>
        <fullName evidence="4">Pseudouridine kinase</fullName>
    </submittedName>
</protein>
<evidence type="ECO:0000256" key="1">
    <source>
        <dbReference type="ARBA" id="ARBA00022679"/>
    </source>
</evidence>
<dbReference type="GO" id="GO:0003677">
    <property type="term" value="F:DNA binding"/>
    <property type="evidence" value="ECO:0007669"/>
    <property type="project" value="InterPro"/>
</dbReference>
<dbReference type="GO" id="GO:0006355">
    <property type="term" value="P:regulation of DNA-templated transcription"/>
    <property type="evidence" value="ECO:0007669"/>
    <property type="project" value="InterPro"/>
</dbReference>
<dbReference type="PANTHER" id="PTHR10584">
    <property type="entry name" value="SUGAR KINASE"/>
    <property type="match status" value="1"/>
</dbReference>
<keyword evidence="2 4" id="KW-0418">Kinase</keyword>